<proteinExistence type="predicted"/>
<dbReference type="PANTHER" id="PTHR43549">
    <property type="entry name" value="MULTIDRUG RESISTANCE PROTEIN YPNP-RELATED"/>
    <property type="match status" value="1"/>
</dbReference>
<evidence type="ECO:0000256" key="2">
    <source>
        <dbReference type="ARBA" id="ARBA00022448"/>
    </source>
</evidence>
<evidence type="ECO:0000256" key="4">
    <source>
        <dbReference type="ARBA" id="ARBA00022692"/>
    </source>
</evidence>
<feature type="transmembrane region" description="Helical" evidence="7">
    <location>
        <begin position="418"/>
        <end position="438"/>
    </location>
</feature>
<dbReference type="InterPro" id="IPR048279">
    <property type="entry name" value="MdtK-like"/>
</dbReference>
<dbReference type="GO" id="GO:0015297">
    <property type="term" value="F:antiporter activity"/>
    <property type="evidence" value="ECO:0007669"/>
    <property type="project" value="InterPro"/>
</dbReference>
<feature type="transmembrane region" description="Helical" evidence="7">
    <location>
        <begin position="137"/>
        <end position="162"/>
    </location>
</feature>
<dbReference type="PIRSF" id="PIRSF006603">
    <property type="entry name" value="DinF"/>
    <property type="match status" value="1"/>
</dbReference>
<accession>A0A6N2SA17</accession>
<evidence type="ECO:0000256" key="5">
    <source>
        <dbReference type="ARBA" id="ARBA00022989"/>
    </source>
</evidence>
<feature type="transmembrane region" description="Helical" evidence="7">
    <location>
        <begin position="352"/>
        <end position="370"/>
    </location>
</feature>
<dbReference type="GO" id="GO:0042910">
    <property type="term" value="F:xenobiotic transmembrane transporter activity"/>
    <property type="evidence" value="ECO:0007669"/>
    <property type="project" value="InterPro"/>
</dbReference>
<protein>
    <submittedName>
        <fullName evidence="8">Multidrug export protein MepA</fullName>
    </submittedName>
</protein>
<keyword evidence="5 7" id="KW-1133">Transmembrane helix</keyword>
<organism evidence="8">
    <name type="scientific">[Clostridium] nexile</name>
    <dbReference type="NCBI Taxonomy" id="29361"/>
    <lineage>
        <taxon>Bacteria</taxon>
        <taxon>Bacillati</taxon>
        <taxon>Bacillota</taxon>
        <taxon>Clostridia</taxon>
        <taxon>Lachnospirales</taxon>
        <taxon>Lachnospiraceae</taxon>
        <taxon>Tyzzerella</taxon>
    </lineage>
</organism>
<evidence type="ECO:0000256" key="7">
    <source>
        <dbReference type="SAM" id="Phobius"/>
    </source>
</evidence>
<dbReference type="InterPro" id="IPR002528">
    <property type="entry name" value="MATE_fam"/>
</dbReference>
<dbReference type="GO" id="GO:0005886">
    <property type="term" value="C:plasma membrane"/>
    <property type="evidence" value="ECO:0007669"/>
    <property type="project" value="UniProtKB-SubCell"/>
</dbReference>
<feature type="transmembrane region" description="Helical" evidence="7">
    <location>
        <begin position="391"/>
        <end position="412"/>
    </location>
</feature>
<dbReference type="Pfam" id="PF01554">
    <property type="entry name" value="MatE"/>
    <property type="match status" value="2"/>
</dbReference>
<keyword evidence="6 7" id="KW-0472">Membrane</keyword>
<evidence type="ECO:0000256" key="6">
    <source>
        <dbReference type="ARBA" id="ARBA00023136"/>
    </source>
</evidence>
<keyword evidence="2" id="KW-0813">Transport</keyword>
<gene>
    <name evidence="8" type="primary">mepA_6</name>
    <name evidence="8" type="ORF">CNLFYP112_01169</name>
</gene>
<feature type="transmembrane region" description="Helical" evidence="7">
    <location>
        <begin position="318"/>
        <end position="340"/>
    </location>
</feature>
<dbReference type="InterPro" id="IPR052031">
    <property type="entry name" value="Membrane_Transporter-Flippase"/>
</dbReference>
<dbReference type="AlphaFoldDB" id="A0A6N2SA17"/>
<dbReference type="NCBIfam" id="TIGR00797">
    <property type="entry name" value="matE"/>
    <property type="match status" value="1"/>
</dbReference>
<comment type="subcellular location">
    <subcellularLocation>
        <location evidence="1">Cell membrane</location>
        <topology evidence="1">Multi-pass membrane protein</topology>
    </subcellularLocation>
</comment>
<feature type="transmembrane region" description="Helical" evidence="7">
    <location>
        <begin position="169"/>
        <end position="188"/>
    </location>
</feature>
<evidence type="ECO:0000256" key="3">
    <source>
        <dbReference type="ARBA" id="ARBA00022475"/>
    </source>
</evidence>
<keyword evidence="4 7" id="KW-0812">Transmembrane</keyword>
<sequence length="448" mass="48521">MAMKKTTLMTEGNIWKQILFFSIPLILGNLLQQLYNTADSIIVGNFVGSEALAAVGSSGSLINLLISFCMGASAGAGVVIAQYYGANDKKRVQDAVHTTLAIAVVTGAILSIVGIVASPLLLQWMGTPKEVMPNSVLYLRIFFGGLVFNVIYNMAAGILNAVGNSKRSLVYLAIASVSNIVLDLVFVMGLHMGVAGVAIATDISQVLSSIFILRFLTRVDEPYRAELKKIRWDVPMANRIIKIGLPTGIQNMVISFSNVLIQSSVNGFGAKAMAGFAAYIKVDGFNILPVMSFSMAATTFTGQNIGAGKIDRVKKGMWVTLCMGIVYTIVTGVLLLSFSHQIIGVFTKDADVIYFGTLAMWYFCPFYSLLSIMHEMAGTIRGTGKTIPPMAIILFSLCIYRVLWVQLVVPHFDSIRGVYIAYPISWAIGAALMVLYAWKGKWIPGKEG</sequence>
<name>A0A6N2SA17_9FIRM</name>
<feature type="transmembrane region" description="Helical" evidence="7">
    <location>
        <begin position="96"/>
        <end position="117"/>
    </location>
</feature>
<feature type="transmembrane region" description="Helical" evidence="7">
    <location>
        <begin position="64"/>
        <end position="84"/>
    </location>
</feature>
<dbReference type="EMBL" id="CACRTG010000002">
    <property type="protein sequence ID" value="VYS88290.1"/>
    <property type="molecule type" value="Genomic_DNA"/>
</dbReference>
<keyword evidence="3" id="KW-1003">Cell membrane</keyword>
<evidence type="ECO:0000256" key="1">
    <source>
        <dbReference type="ARBA" id="ARBA00004651"/>
    </source>
</evidence>
<dbReference type="PANTHER" id="PTHR43549:SF3">
    <property type="entry name" value="MULTIDRUG RESISTANCE PROTEIN YPNP-RELATED"/>
    <property type="match status" value="1"/>
</dbReference>
<reference evidence="8" key="1">
    <citation type="submission" date="2019-11" db="EMBL/GenBank/DDBJ databases">
        <authorList>
            <person name="Feng L."/>
        </authorList>
    </citation>
    <scope>NUCLEOTIDE SEQUENCE</scope>
    <source>
        <strain evidence="8">CnexileLFYP112</strain>
    </source>
</reference>
<dbReference type="CDD" id="cd13138">
    <property type="entry name" value="MATE_yoeA_like"/>
    <property type="match status" value="1"/>
</dbReference>
<evidence type="ECO:0000313" key="8">
    <source>
        <dbReference type="EMBL" id="VYS88290.1"/>
    </source>
</evidence>
<feature type="transmembrane region" description="Helical" evidence="7">
    <location>
        <begin position="194"/>
        <end position="216"/>
    </location>
</feature>